<accession>A0A5Q4ZL89</accession>
<evidence type="ECO:0000313" key="1">
    <source>
        <dbReference type="EMBL" id="VVD32637.1"/>
    </source>
</evidence>
<dbReference type="AlphaFoldDB" id="A0A5Q4ZL89"/>
<evidence type="ECO:0000313" key="2">
    <source>
        <dbReference type="Proteomes" id="UP000325811"/>
    </source>
</evidence>
<name>A0A5Q4ZL89_9BURK</name>
<gene>
    <name evidence="1" type="ORF">PDMSB3_1346</name>
</gene>
<dbReference type="EMBL" id="LR699554">
    <property type="protein sequence ID" value="VVD32637.1"/>
    <property type="molecule type" value="Genomic_DNA"/>
</dbReference>
<sequence>MLREPCYSYYKRPFIPERQKIGVIRHLRILAEAAVRCMSYKVVTVAEAIVLIYGFRGAAESFNVLADPIRLGIGLCVA</sequence>
<keyword evidence="2" id="KW-1185">Reference proteome</keyword>
<proteinExistence type="predicted"/>
<reference evidence="1 2" key="1">
    <citation type="submission" date="2019-08" db="EMBL/GenBank/DDBJ databases">
        <authorList>
            <person name="Herpell B J."/>
        </authorList>
    </citation>
    <scope>NUCLEOTIDE SEQUENCE [LARGE SCALE GENOMIC DNA]</scope>
    <source>
        <strain evidence="2">Msb3</strain>
    </source>
</reference>
<organism evidence="1 2">
    <name type="scientific">Paraburkholderia dioscoreae</name>
    <dbReference type="NCBI Taxonomy" id="2604047"/>
    <lineage>
        <taxon>Bacteria</taxon>
        <taxon>Pseudomonadati</taxon>
        <taxon>Pseudomonadota</taxon>
        <taxon>Betaproteobacteria</taxon>
        <taxon>Burkholderiales</taxon>
        <taxon>Burkholderiaceae</taxon>
        <taxon>Paraburkholderia</taxon>
    </lineage>
</organism>
<dbReference type="Proteomes" id="UP000325811">
    <property type="component" value="Chromosome II"/>
</dbReference>
<dbReference type="KEGG" id="pdio:PDMSB3_1346.1"/>
<protein>
    <submittedName>
        <fullName evidence="1">Uncharacterized protein</fullName>
    </submittedName>
</protein>